<organism evidence="1 2">
    <name type="scientific">Galerina marginata (strain CBS 339.88)</name>
    <dbReference type="NCBI Taxonomy" id="685588"/>
    <lineage>
        <taxon>Eukaryota</taxon>
        <taxon>Fungi</taxon>
        <taxon>Dikarya</taxon>
        <taxon>Basidiomycota</taxon>
        <taxon>Agaricomycotina</taxon>
        <taxon>Agaricomycetes</taxon>
        <taxon>Agaricomycetidae</taxon>
        <taxon>Agaricales</taxon>
        <taxon>Agaricineae</taxon>
        <taxon>Strophariaceae</taxon>
        <taxon>Galerina</taxon>
    </lineage>
</organism>
<dbReference type="AlphaFoldDB" id="A0A067TX35"/>
<accession>A0A067TX35</accession>
<keyword evidence="2" id="KW-1185">Reference proteome</keyword>
<evidence type="ECO:0000313" key="2">
    <source>
        <dbReference type="Proteomes" id="UP000027222"/>
    </source>
</evidence>
<protein>
    <submittedName>
        <fullName evidence="1">Uncharacterized protein</fullName>
    </submittedName>
</protein>
<gene>
    <name evidence="1" type="ORF">GALMADRAFT_716054</name>
</gene>
<sequence>MINRLRWATLGLYRLYSCSSRYHLLSLSAGCSKLRHRHCGSYDVAIQKVGTGAPACAAGTATGANSAEEEGGDYPLDAGGQAILVPSLNSTSTHPATESPVPPLPLRMRTISRLTIEKVRTGAPACTACIGTGANSAEEEEESGDYALSDGVFACGPTYP</sequence>
<dbReference type="HOGENOM" id="CLU_1652266_0_0_1"/>
<evidence type="ECO:0000313" key="1">
    <source>
        <dbReference type="EMBL" id="KDR84509.1"/>
    </source>
</evidence>
<proteinExistence type="predicted"/>
<reference evidence="2" key="1">
    <citation type="journal article" date="2014" name="Proc. Natl. Acad. Sci. U.S.A.">
        <title>Extensive sampling of basidiomycete genomes demonstrates inadequacy of the white-rot/brown-rot paradigm for wood decay fungi.</title>
        <authorList>
            <person name="Riley R."/>
            <person name="Salamov A.A."/>
            <person name="Brown D.W."/>
            <person name="Nagy L.G."/>
            <person name="Floudas D."/>
            <person name="Held B.W."/>
            <person name="Levasseur A."/>
            <person name="Lombard V."/>
            <person name="Morin E."/>
            <person name="Otillar R."/>
            <person name="Lindquist E.A."/>
            <person name="Sun H."/>
            <person name="LaButti K.M."/>
            <person name="Schmutz J."/>
            <person name="Jabbour D."/>
            <person name="Luo H."/>
            <person name="Baker S.E."/>
            <person name="Pisabarro A.G."/>
            <person name="Walton J.D."/>
            <person name="Blanchette R.A."/>
            <person name="Henrissat B."/>
            <person name="Martin F."/>
            <person name="Cullen D."/>
            <person name="Hibbett D.S."/>
            <person name="Grigoriev I.V."/>
        </authorList>
    </citation>
    <scope>NUCLEOTIDE SEQUENCE [LARGE SCALE GENOMIC DNA]</scope>
    <source>
        <strain evidence="2">CBS 339.88</strain>
    </source>
</reference>
<name>A0A067TX35_GALM3</name>
<dbReference type="Proteomes" id="UP000027222">
    <property type="component" value="Unassembled WGS sequence"/>
</dbReference>
<dbReference type="EMBL" id="KL142368">
    <property type="protein sequence ID" value="KDR84509.1"/>
    <property type="molecule type" value="Genomic_DNA"/>
</dbReference>